<protein>
    <submittedName>
        <fullName evidence="1">Ribonuclease H-like superfamily protein</fullName>
    </submittedName>
</protein>
<proteinExistence type="predicted"/>
<accession>A0A5A7PVY5</accession>
<sequence>MQRGIRFEVKDGKSVKVWEDPWVPTLPNFRLKTPLGGCRNLMKVSELMDITGRGWNHVVLQSLFNPQEVEEIRKIKNLDPLSRDRVCWNWDAKGEFSVASTKEKSAPINDDKDIALKFGMLYA</sequence>
<dbReference type="OrthoDB" id="914203at2759"/>
<organism evidence="1 2">
    <name type="scientific">Striga asiatica</name>
    <name type="common">Asiatic witchweed</name>
    <name type="synonym">Buchnera asiatica</name>
    <dbReference type="NCBI Taxonomy" id="4170"/>
    <lineage>
        <taxon>Eukaryota</taxon>
        <taxon>Viridiplantae</taxon>
        <taxon>Streptophyta</taxon>
        <taxon>Embryophyta</taxon>
        <taxon>Tracheophyta</taxon>
        <taxon>Spermatophyta</taxon>
        <taxon>Magnoliopsida</taxon>
        <taxon>eudicotyledons</taxon>
        <taxon>Gunneridae</taxon>
        <taxon>Pentapetalae</taxon>
        <taxon>asterids</taxon>
        <taxon>lamiids</taxon>
        <taxon>Lamiales</taxon>
        <taxon>Orobanchaceae</taxon>
        <taxon>Buchnereae</taxon>
        <taxon>Striga</taxon>
    </lineage>
</organism>
<comment type="caution">
    <text evidence="1">The sequence shown here is derived from an EMBL/GenBank/DDBJ whole genome shotgun (WGS) entry which is preliminary data.</text>
</comment>
<evidence type="ECO:0000313" key="1">
    <source>
        <dbReference type="EMBL" id="GER36934.1"/>
    </source>
</evidence>
<dbReference type="Proteomes" id="UP000325081">
    <property type="component" value="Unassembled WGS sequence"/>
</dbReference>
<evidence type="ECO:0000313" key="2">
    <source>
        <dbReference type="Proteomes" id="UP000325081"/>
    </source>
</evidence>
<keyword evidence="2" id="KW-1185">Reference proteome</keyword>
<name>A0A5A7PVY5_STRAF</name>
<gene>
    <name evidence="1" type="ORF">STAS_13335</name>
</gene>
<dbReference type="AlphaFoldDB" id="A0A5A7PVY5"/>
<reference evidence="2" key="1">
    <citation type="journal article" date="2019" name="Curr. Biol.">
        <title>Genome Sequence of Striga asiatica Provides Insight into the Evolution of Plant Parasitism.</title>
        <authorList>
            <person name="Yoshida S."/>
            <person name="Kim S."/>
            <person name="Wafula E.K."/>
            <person name="Tanskanen J."/>
            <person name="Kim Y.M."/>
            <person name="Honaas L."/>
            <person name="Yang Z."/>
            <person name="Spallek T."/>
            <person name="Conn C.E."/>
            <person name="Ichihashi Y."/>
            <person name="Cheong K."/>
            <person name="Cui S."/>
            <person name="Der J.P."/>
            <person name="Gundlach H."/>
            <person name="Jiao Y."/>
            <person name="Hori C."/>
            <person name="Ishida J.K."/>
            <person name="Kasahara H."/>
            <person name="Kiba T."/>
            <person name="Kim M.S."/>
            <person name="Koo N."/>
            <person name="Laohavisit A."/>
            <person name="Lee Y.H."/>
            <person name="Lumba S."/>
            <person name="McCourt P."/>
            <person name="Mortimer J.C."/>
            <person name="Mutuku J.M."/>
            <person name="Nomura T."/>
            <person name="Sasaki-Sekimoto Y."/>
            <person name="Seto Y."/>
            <person name="Wang Y."/>
            <person name="Wakatake T."/>
            <person name="Sakakibara H."/>
            <person name="Demura T."/>
            <person name="Yamaguchi S."/>
            <person name="Yoneyama K."/>
            <person name="Manabe R.I."/>
            <person name="Nelson D.C."/>
            <person name="Schulman A.H."/>
            <person name="Timko M.P."/>
            <person name="dePamphilis C.W."/>
            <person name="Choi D."/>
            <person name="Shirasu K."/>
        </authorList>
    </citation>
    <scope>NUCLEOTIDE SEQUENCE [LARGE SCALE GENOMIC DNA]</scope>
    <source>
        <strain evidence="2">cv. UVA1</strain>
    </source>
</reference>
<dbReference type="EMBL" id="BKCP01005239">
    <property type="protein sequence ID" value="GER36934.1"/>
    <property type="molecule type" value="Genomic_DNA"/>
</dbReference>